<comment type="domain">
    <text evidence="8">The DHHC domain is required for palmitoyltransferase activity.</text>
</comment>
<reference evidence="12" key="1">
    <citation type="journal article" date="2017" name="Nat. Commun.">
        <title>The asparagus genome sheds light on the origin and evolution of a young Y chromosome.</title>
        <authorList>
            <person name="Harkess A."/>
            <person name="Zhou J."/>
            <person name="Xu C."/>
            <person name="Bowers J.E."/>
            <person name="Van der Hulst R."/>
            <person name="Ayyampalayam S."/>
            <person name="Mercati F."/>
            <person name="Riccardi P."/>
            <person name="McKain M.R."/>
            <person name="Kakrana A."/>
            <person name="Tang H."/>
            <person name="Ray J."/>
            <person name="Groenendijk J."/>
            <person name="Arikit S."/>
            <person name="Mathioni S.M."/>
            <person name="Nakano M."/>
            <person name="Shan H."/>
            <person name="Telgmann-Rauber A."/>
            <person name="Kanno A."/>
            <person name="Yue Z."/>
            <person name="Chen H."/>
            <person name="Li W."/>
            <person name="Chen Y."/>
            <person name="Xu X."/>
            <person name="Zhang Y."/>
            <person name="Luo S."/>
            <person name="Chen H."/>
            <person name="Gao J."/>
            <person name="Mao Z."/>
            <person name="Pires J.C."/>
            <person name="Luo M."/>
            <person name="Kudrna D."/>
            <person name="Wing R.A."/>
            <person name="Meyers B.C."/>
            <person name="Yi K."/>
            <person name="Kong H."/>
            <person name="Lavrijsen P."/>
            <person name="Sunseri F."/>
            <person name="Falavigna A."/>
            <person name="Ye Y."/>
            <person name="Leebens-Mack J.H."/>
            <person name="Chen G."/>
        </authorList>
    </citation>
    <scope>NUCLEOTIDE SEQUENCE [LARGE SCALE GENOMIC DNA]</scope>
    <source>
        <strain evidence="12">cv. DH0086</strain>
    </source>
</reference>
<protein>
    <recommendedName>
        <fullName evidence="8">S-acyltransferase</fullName>
        <ecNumber evidence="8">2.3.1.225</ecNumber>
    </recommendedName>
    <alternativeName>
        <fullName evidence="8">Palmitoyltransferase</fullName>
    </alternativeName>
</protein>
<dbReference type="GO" id="GO:0005783">
    <property type="term" value="C:endoplasmic reticulum"/>
    <property type="evidence" value="ECO:0007669"/>
    <property type="project" value="TreeGrafter"/>
</dbReference>
<evidence type="ECO:0000256" key="6">
    <source>
        <dbReference type="ARBA" id="ARBA00023136"/>
    </source>
</evidence>
<name>A0A5P1FKA2_ASPOF</name>
<keyword evidence="7 8" id="KW-0012">Acyltransferase</keyword>
<dbReference type="AlphaFoldDB" id="A0A5P1FKA2"/>
<dbReference type="OrthoDB" id="9909019at2759"/>
<keyword evidence="12" id="KW-1185">Reference proteome</keyword>
<organism evidence="11 12">
    <name type="scientific">Asparagus officinalis</name>
    <name type="common">Garden asparagus</name>
    <dbReference type="NCBI Taxonomy" id="4686"/>
    <lineage>
        <taxon>Eukaryota</taxon>
        <taxon>Viridiplantae</taxon>
        <taxon>Streptophyta</taxon>
        <taxon>Embryophyta</taxon>
        <taxon>Tracheophyta</taxon>
        <taxon>Spermatophyta</taxon>
        <taxon>Magnoliopsida</taxon>
        <taxon>Liliopsida</taxon>
        <taxon>Asparagales</taxon>
        <taxon>Asparagaceae</taxon>
        <taxon>Asparagoideae</taxon>
        <taxon>Asparagus</taxon>
    </lineage>
</organism>
<sequence>MRRHGFQLPLHHLQIVGAVMFTFLVAAFYVFLGPYLGNKVAESITLSLFSFSAFSVVMLYIRCTWIDPSDRTSIRRRKRAKSKGLSKFSYKFILYQVVARFFRRLERKILKSCIRRKYLDPWNSAAKMEPLLPFPLVDVDDAVPPYMKDEEITFCSLCDFEVKLHSKHCKTCNRCVDGFDHHCRWLNNCIGRKNYTTFILLMVFILLMLTMEFGTAVAIFVRCFRDSNGISQELEKKLHAKFPKGVLPSVAVLLALLTFYSSFALGQLFFFHVVLIRKGMGTYDYILAMREESQLLDLSDDSDSDLSSDESIDLDSPDKSSYFSRFFCRRQNMDQTTRSLSLTLVKDSTPSASDKKHEVRIDPWKLIMMSKEKAMVAAERAREKIMRQKSQPTRSPLKPLPLETKRGPSTNLEVKRVAEVTPVVSNSGRFSSPRRRFSGSPSPRPQKYRNNFDLKLIEVSRELDTYISKQVLCSALKKGGENEASPR</sequence>
<evidence type="ECO:0000313" key="12">
    <source>
        <dbReference type="Proteomes" id="UP000243459"/>
    </source>
</evidence>
<dbReference type="InterPro" id="IPR001594">
    <property type="entry name" value="Palmitoyltrfase_DHHC"/>
</dbReference>
<dbReference type="InterPro" id="IPR039859">
    <property type="entry name" value="PFA4/ZDH16/20/ERF2-like"/>
</dbReference>
<dbReference type="GO" id="GO:0019706">
    <property type="term" value="F:protein-cysteine S-palmitoyltransferase activity"/>
    <property type="evidence" value="ECO:0007669"/>
    <property type="project" value="UniProtKB-EC"/>
</dbReference>
<keyword evidence="6 8" id="KW-0472">Membrane</keyword>
<feature type="region of interest" description="Disordered" evidence="9">
    <location>
        <begin position="425"/>
        <end position="449"/>
    </location>
</feature>
<gene>
    <name evidence="11" type="ORF">A4U43_C02F22610</name>
</gene>
<evidence type="ECO:0000256" key="4">
    <source>
        <dbReference type="ARBA" id="ARBA00022692"/>
    </source>
</evidence>
<evidence type="ECO:0000256" key="1">
    <source>
        <dbReference type="ARBA" id="ARBA00004141"/>
    </source>
</evidence>
<comment type="subcellular location">
    <subcellularLocation>
        <location evidence="1">Membrane</location>
        <topology evidence="1">Multi-pass membrane protein</topology>
    </subcellularLocation>
</comment>
<feature type="transmembrane region" description="Helical" evidence="8">
    <location>
        <begin position="245"/>
        <end position="270"/>
    </location>
</feature>
<feature type="domain" description="Palmitoyltransferase DHHC" evidence="10">
    <location>
        <begin position="150"/>
        <end position="286"/>
    </location>
</feature>
<comment type="similarity">
    <text evidence="2 8">Belongs to the DHHC palmitoyltransferase family.</text>
</comment>
<dbReference type="PANTHER" id="PTHR22883:SF306">
    <property type="entry name" value="PROTEIN S-ACYLTRANSFERASE 18"/>
    <property type="match status" value="1"/>
</dbReference>
<dbReference type="EC" id="2.3.1.225" evidence="8"/>
<evidence type="ECO:0000259" key="10">
    <source>
        <dbReference type="Pfam" id="PF01529"/>
    </source>
</evidence>
<keyword evidence="4 8" id="KW-0812">Transmembrane</keyword>
<evidence type="ECO:0000256" key="7">
    <source>
        <dbReference type="ARBA" id="ARBA00023315"/>
    </source>
</evidence>
<feature type="transmembrane region" description="Helical" evidence="8">
    <location>
        <begin position="198"/>
        <end position="224"/>
    </location>
</feature>
<dbReference type="EMBL" id="CM007382">
    <property type="protein sequence ID" value="ONK78805.1"/>
    <property type="molecule type" value="Genomic_DNA"/>
</dbReference>
<dbReference type="PANTHER" id="PTHR22883">
    <property type="entry name" value="ZINC FINGER DHHC DOMAIN CONTAINING PROTEIN"/>
    <property type="match status" value="1"/>
</dbReference>
<dbReference type="OMA" id="HVSINPW"/>
<feature type="transmembrane region" description="Helical" evidence="8">
    <location>
        <begin position="44"/>
        <end position="63"/>
    </location>
</feature>
<dbReference type="PROSITE" id="PS50216">
    <property type="entry name" value="DHHC"/>
    <property type="match status" value="1"/>
</dbReference>
<proteinExistence type="inferred from homology"/>
<keyword evidence="3 8" id="KW-0808">Transferase</keyword>
<evidence type="ECO:0000256" key="9">
    <source>
        <dbReference type="SAM" id="MobiDB-lite"/>
    </source>
</evidence>
<dbReference type="Pfam" id="PF01529">
    <property type="entry name" value="DHHC"/>
    <property type="match status" value="1"/>
</dbReference>
<evidence type="ECO:0000256" key="2">
    <source>
        <dbReference type="ARBA" id="ARBA00008574"/>
    </source>
</evidence>
<dbReference type="Gramene" id="ONK78805">
    <property type="protein sequence ID" value="ONK78805"/>
    <property type="gene ID" value="A4U43_C02F22610"/>
</dbReference>
<feature type="transmembrane region" description="Helical" evidence="8">
    <location>
        <begin position="12"/>
        <end position="32"/>
    </location>
</feature>
<dbReference type="GO" id="GO:0016020">
    <property type="term" value="C:membrane"/>
    <property type="evidence" value="ECO:0007669"/>
    <property type="project" value="UniProtKB-SubCell"/>
</dbReference>
<evidence type="ECO:0000256" key="8">
    <source>
        <dbReference type="RuleBase" id="RU079119"/>
    </source>
</evidence>
<accession>A0A5P1FKA2</accession>
<dbReference type="Proteomes" id="UP000243459">
    <property type="component" value="Chromosome 2"/>
</dbReference>
<evidence type="ECO:0000313" key="11">
    <source>
        <dbReference type="EMBL" id="ONK78805.1"/>
    </source>
</evidence>
<keyword evidence="5 8" id="KW-1133">Transmembrane helix</keyword>
<feature type="region of interest" description="Disordered" evidence="9">
    <location>
        <begin position="384"/>
        <end position="407"/>
    </location>
</feature>
<dbReference type="GO" id="GO:0005794">
    <property type="term" value="C:Golgi apparatus"/>
    <property type="evidence" value="ECO:0007669"/>
    <property type="project" value="TreeGrafter"/>
</dbReference>
<comment type="catalytic activity">
    <reaction evidence="8">
        <text>L-cysteinyl-[protein] + hexadecanoyl-CoA = S-hexadecanoyl-L-cysteinyl-[protein] + CoA</text>
        <dbReference type="Rhea" id="RHEA:36683"/>
        <dbReference type="Rhea" id="RHEA-COMP:10131"/>
        <dbReference type="Rhea" id="RHEA-COMP:11032"/>
        <dbReference type="ChEBI" id="CHEBI:29950"/>
        <dbReference type="ChEBI" id="CHEBI:57287"/>
        <dbReference type="ChEBI" id="CHEBI:57379"/>
        <dbReference type="ChEBI" id="CHEBI:74151"/>
        <dbReference type="EC" id="2.3.1.225"/>
    </reaction>
</comment>
<dbReference type="GO" id="GO:0006612">
    <property type="term" value="P:protein targeting to membrane"/>
    <property type="evidence" value="ECO:0007669"/>
    <property type="project" value="TreeGrafter"/>
</dbReference>
<evidence type="ECO:0000256" key="5">
    <source>
        <dbReference type="ARBA" id="ARBA00022989"/>
    </source>
</evidence>
<evidence type="ECO:0000256" key="3">
    <source>
        <dbReference type="ARBA" id="ARBA00022679"/>
    </source>
</evidence>